<protein>
    <submittedName>
        <fullName evidence="1">Uncharacterized protein</fullName>
    </submittedName>
</protein>
<name>A0A5J4L7M2_9ACTN</name>
<dbReference type="Proteomes" id="UP000325598">
    <property type="component" value="Unassembled WGS sequence"/>
</dbReference>
<evidence type="ECO:0000313" key="2">
    <source>
        <dbReference type="Proteomes" id="UP000325598"/>
    </source>
</evidence>
<dbReference type="AlphaFoldDB" id="A0A5J4L7M2"/>
<evidence type="ECO:0000313" key="1">
    <source>
        <dbReference type="EMBL" id="GES27831.1"/>
    </source>
</evidence>
<keyword evidence="2" id="KW-1185">Reference proteome</keyword>
<accession>A0A5J4L7M2</accession>
<gene>
    <name evidence="1" type="ORF">San01_03180</name>
</gene>
<organism evidence="1 2">
    <name type="scientific">Streptomyces angustmyceticus</name>
    <dbReference type="NCBI Taxonomy" id="285578"/>
    <lineage>
        <taxon>Bacteria</taxon>
        <taxon>Bacillati</taxon>
        <taxon>Actinomycetota</taxon>
        <taxon>Actinomycetes</taxon>
        <taxon>Kitasatosporales</taxon>
        <taxon>Streptomycetaceae</taxon>
        <taxon>Streptomyces</taxon>
    </lineage>
</organism>
<sequence>MNIVTIDDGLTLQTSNPDQLTQAYREGQTALERGEDTDNVLKTHVVRGDFASAAGYLHGLAADARKRLPQHPDDCPCRRCVHDREALMRSIYRTWREGVAA</sequence>
<dbReference type="EMBL" id="BLAG01000004">
    <property type="protein sequence ID" value="GES27831.1"/>
    <property type="molecule type" value="Genomic_DNA"/>
</dbReference>
<reference evidence="1 2" key="1">
    <citation type="submission" date="2019-10" db="EMBL/GenBank/DDBJ databases">
        <title>Whole genome shotgun sequence of Streptomyces angustmyceticus NBRC 3934.</title>
        <authorList>
            <person name="Hosoyama A."/>
            <person name="Ichikawa N."/>
            <person name="Kimura A."/>
            <person name="Kitahashi Y."/>
            <person name="Komaki H."/>
            <person name="Uohara A."/>
        </authorList>
    </citation>
    <scope>NUCLEOTIDE SEQUENCE [LARGE SCALE GENOMIC DNA]</scope>
    <source>
        <strain evidence="1 2">NBRC 3934</strain>
    </source>
</reference>
<proteinExistence type="predicted"/>
<comment type="caution">
    <text evidence="1">The sequence shown here is derived from an EMBL/GenBank/DDBJ whole genome shotgun (WGS) entry which is preliminary data.</text>
</comment>